<dbReference type="Gene3D" id="3.90.550.10">
    <property type="entry name" value="Spore Coat Polysaccharide Biosynthesis Protein SpsA, Chain A"/>
    <property type="match status" value="1"/>
</dbReference>
<evidence type="ECO:0000256" key="1">
    <source>
        <dbReference type="ARBA" id="ARBA00010401"/>
    </source>
</evidence>
<keyword evidence="5" id="KW-1185">Reference proteome</keyword>
<name>A0ABW5E448_9BACT</name>
<protein>
    <submittedName>
        <fullName evidence="4">UTP--glucose-1-phosphate uridylyltransferase</fullName>
    </submittedName>
</protein>
<dbReference type="InterPro" id="IPR029044">
    <property type="entry name" value="Nucleotide-diphossugar_trans"/>
</dbReference>
<dbReference type="CDD" id="cd00897">
    <property type="entry name" value="UGPase_euk"/>
    <property type="match status" value="1"/>
</dbReference>
<sequence>MQYLFMSSFTPFRNKMEQAGVSEAAIKSFERNYQILTDGSSTDIDEESIEPVKNLTELEELSKEGEVFEPELLKQTVVIKLNGGLGTSMGLQKAKSLLEVKDGATFLDVIVEQISYLRESTGAQVKFLLMNSFSTSEDTLEHLGQYADRGLAAKEDVELHQNQIPKINAETMDPVEFSDNPSLEWCPPGHGDLYPAIAGSGWLDKLLADGVKYAFVSNSDNLGAVLHPGILRYFAESGKPFLMEATRRTESDKKGGHLAIRKSDGQMLLREVAQCPDADLIDFQNVEKHQYFNTNSLWINLEALKEELDAQGGVLPLPVIINKKTVDPRNKASQAVFQLETAMGAAIECFKGADAICVPRSRFAPVKTTSDLFTLRSDAYETTKDGRIALLNERQGKPPVVELSGEYKLVDSLEGLGEPSLKRAEKLSLSGPVRFADAVEIRGVVSIANGGSETKWVANGVYEDEEVSL</sequence>
<evidence type="ECO:0000256" key="2">
    <source>
        <dbReference type="ARBA" id="ARBA00022679"/>
    </source>
</evidence>
<dbReference type="GO" id="GO:0016779">
    <property type="term" value="F:nucleotidyltransferase activity"/>
    <property type="evidence" value="ECO:0007669"/>
    <property type="project" value="UniProtKB-KW"/>
</dbReference>
<dbReference type="Pfam" id="PF01704">
    <property type="entry name" value="UDPGP"/>
    <property type="match status" value="1"/>
</dbReference>
<keyword evidence="3 4" id="KW-0548">Nucleotidyltransferase</keyword>
<dbReference type="PANTHER" id="PTHR43511">
    <property type="match status" value="1"/>
</dbReference>
<dbReference type="InterPro" id="IPR002618">
    <property type="entry name" value="UDPGP_fam"/>
</dbReference>
<dbReference type="PIRSF" id="PIRSF000806">
    <property type="entry name" value="UDPGP"/>
    <property type="match status" value="1"/>
</dbReference>
<evidence type="ECO:0000313" key="4">
    <source>
        <dbReference type="EMBL" id="MFD2275204.1"/>
    </source>
</evidence>
<dbReference type="Proteomes" id="UP001597297">
    <property type="component" value="Unassembled WGS sequence"/>
</dbReference>
<reference evidence="5" key="1">
    <citation type="journal article" date="2019" name="Int. J. Syst. Evol. Microbiol.">
        <title>The Global Catalogue of Microorganisms (GCM) 10K type strain sequencing project: providing services to taxonomists for standard genome sequencing and annotation.</title>
        <authorList>
            <consortium name="The Broad Institute Genomics Platform"/>
            <consortium name="The Broad Institute Genome Sequencing Center for Infectious Disease"/>
            <person name="Wu L."/>
            <person name="Ma J."/>
        </authorList>
    </citation>
    <scope>NUCLEOTIDE SEQUENCE [LARGE SCALE GENOMIC DNA]</scope>
    <source>
        <strain evidence="5">JCM 16545</strain>
    </source>
</reference>
<dbReference type="InterPro" id="IPR016267">
    <property type="entry name" value="UDPGP_trans"/>
</dbReference>
<organism evidence="4 5">
    <name type="scientific">Rubritalea spongiae</name>
    <dbReference type="NCBI Taxonomy" id="430797"/>
    <lineage>
        <taxon>Bacteria</taxon>
        <taxon>Pseudomonadati</taxon>
        <taxon>Verrucomicrobiota</taxon>
        <taxon>Verrucomicrobiia</taxon>
        <taxon>Verrucomicrobiales</taxon>
        <taxon>Rubritaleaceae</taxon>
        <taxon>Rubritalea</taxon>
    </lineage>
</organism>
<dbReference type="EMBL" id="JBHUJC010000003">
    <property type="protein sequence ID" value="MFD2275204.1"/>
    <property type="molecule type" value="Genomic_DNA"/>
</dbReference>
<gene>
    <name evidence="4" type="ORF">ACFSQZ_01875</name>
</gene>
<dbReference type="SUPFAM" id="SSF53448">
    <property type="entry name" value="Nucleotide-diphospho-sugar transferases"/>
    <property type="match status" value="1"/>
</dbReference>
<proteinExistence type="inferred from homology"/>
<comment type="caution">
    <text evidence="4">The sequence shown here is derived from an EMBL/GenBank/DDBJ whole genome shotgun (WGS) entry which is preliminary data.</text>
</comment>
<dbReference type="Gene3D" id="2.160.10.10">
    <property type="entry name" value="Hexapeptide repeat proteins"/>
    <property type="match status" value="1"/>
</dbReference>
<comment type="similarity">
    <text evidence="1">Belongs to the UDPGP type 1 family.</text>
</comment>
<keyword evidence="2" id="KW-0808">Transferase</keyword>
<accession>A0ABW5E448</accession>
<evidence type="ECO:0000256" key="3">
    <source>
        <dbReference type="ARBA" id="ARBA00022695"/>
    </source>
</evidence>
<evidence type="ECO:0000313" key="5">
    <source>
        <dbReference type="Proteomes" id="UP001597297"/>
    </source>
</evidence>